<dbReference type="KEGG" id="yti:FNA67_18970"/>
<dbReference type="OrthoDB" id="8452012at2"/>
<accession>A0A5B9DUI3</accession>
<name>A0A5B9DUI3_9HYPH</name>
<reference evidence="1 2" key="1">
    <citation type="journal article" date="2015" name="Int. J. Syst. Evol. Microbiol.">
        <title>Youhaiella tibetensis gen. nov., sp. nov., isolated from subsurface sediment.</title>
        <authorList>
            <person name="Wang Y.X."/>
            <person name="Huang F.Q."/>
            <person name="Nogi Y."/>
            <person name="Pang S.J."/>
            <person name="Wang P.K."/>
            <person name="Lv J."/>
        </authorList>
    </citation>
    <scope>NUCLEOTIDE SEQUENCE [LARGE SCALE GENOMIC DNA]</scope>
    <source>
        <strain evidence="2">fig4</strain>
    </source>
</reference>
<protein>
    <submittedName>
        <fullName evidence="1">Uncharacterized protein</fullName>
    </submittedName>
</protein>
<dbReference type="Proteomes" id="UP000321062">
    <property type="component" value="Chromosome"/>
</dbReference>
<dbReference type="AlphaFoldDB" id="A0A5B9DUI3"/>
<sequence length="95" mass="10812">MIEIEVHMPDGIEPKAVPVSVEQAAAREELIVAMRGTLGTYPGCIHWHFKRAGEKGTLEVTWWPKMTRLWFKVADGREGPWIRGAMERLRAQLEG</sequence>
<evidence type="ECO:0000313" key="2">
    <source>
        <dbReference type="Proteomes" id="UP000321062"/>
    </source>
</evidence>
<evidence type="ECO:0000313" key="1">
    <source>
        <dbReference type="EMBL" id="QEE22118.1"/>
    </source>
</evidence>
<keyword evidence="2" id="KW-1185">Reference proteome</keyword>
<organism evidence="1 2">
    <name type="scientific">Paradevosia tibetensis</name>
    <dbReference type="NCBI Taxonomy" id="1447062"/>
    <lineage>
        <taxon>Bacteria</taxon>
        <taxon>Pseudomonadati</taxon>
        <taxon>Pseudomonadota</taxon>
        <taxon>Alphaproteobacteria</taxon>
        <taxon>Hyphomicrobiales</taxon>
        <taxon>Devosiaceae</taxon>
        <taxon>Paradevosia</taxon>
    </lineage>
</organism>
<dbReference type="RefSeq" id="WP_049706658.1">
    <property type="nucleotide sequence ID" value="NZ_BMFM01000001.1"/>
</dbReference>
<gene>
    <name evidence="1" type="ORF">FNA67_18970</name>
</gene>
<proteinExistence type="predicted"/>
<dbReference type="EMBL" id="CP041690">
    <property type="protein sequence ID" value="QEE22118.1"/>
    <property type="molecule type" value="Genomic_DNA"/>
</dbReference>